<feature type="compositionally biased region" description="Polar residues" evidence="13">
    <location>
        <begin position="925"/>
        <end position="936"/>
    </location>
</feature>
<keyword evidence="6" id="KW-0223">Dioxygenase</keyword>
<reference evidence="17" key="1">
    <citation type="submission" date="2020-07" db="EMBL/GenBank/DDBJ databases">
        <title>Genome sequence and genetic diversity analysis of an under-domesticated orphan crop, white fonio (Digitaria exilis).</title>
        <authorList>
            <person name="Bennetzen J.L."/>
            <person name="Chen S."/>
            <person name="Ma X."/>
            <person name="Wang X."/>
            <person name="Yssel A.E.J."/>
            <person name="Chaluvadi S.R."/>
            <person name="Johnson M."/>
            <person name="Gangashetty P."/>
            <person name="Hamidou F."/>
            <person name="Sanogo M.D."/>
            <person name="Zwaenepoel A."/>
            <person name="Wallace J."/>
            <person name="Van De Peer Y."/>
            <person name="Van Deynze A."/>
        </authorList>
    </citation>
    <scope>NUCLEOTIDE SEQUENCE</scope>
    <source>
        <tissue evidence="17">Leaves</tissue>
    </source>
</reference>
<feature type="compositionally biased region" description="Basic and acidic residues" evidence="13">
    <location>
        <begin position="937"/>
        <end position="965"/>
    </location>
</feature>
<evidence type="ECO:0000256" key="13">
    <source>
        <dbReference type="SAM" id="MobiDB-lite"/>
    </source>
</evidence>
<dbReference type="GO" id="GO:0008270">
    <property type="term" value="F:zinc ion binding"/>
    <property type="evidence" value="ECO:0007669"/>
    <property type="project" value="UniProtKB-KW"/>
</dbReference>
<evidence type="ECO:0000259" key="16">
    <source>
        <dbReference type="PROSITE" id="PS51184"/>
    </source>
</evidence>
<dbReference type="Pfam" id="PF02373">
    <property type="entry name" value="JmjC"/>
    <property type="match status" value="1"/>
</dbReference>
<dbReference type="AlphaFoldDB" id="A0A835FHL6"/>
<keyword evidence="8" id="KW-0408">Iron</keyword>
<dbReference type="OrthoDB" id="9547406at2759"/>
<dbReference type="FunFam" id="3.30.160.60:FF:000747">
    <property type="entry name" value="Probable lysine-specific demethylase ELF6"/>
    <property type="match status" value="1"/>
</dbReference>
<evidence type="ECO:0000256" key="12">
    <source>
        <dbReference type="PROSITE-ProRule" id="PRU00042"/>
    </source>
</evidence>
<feature type="compositionally biased region" description="Basic and acidic residues" evidence="13">
    <location>
        <begin position="915"/>
        <end position="924"/>
    </location>
</feature>
<feature type="domain" description="JmjC" evidence="16">
    <location>
        <begin position="185"/>
        <end position="363"/>
    </location>
</feature>
<dbReference type="GO" id="GO:0034647">
    <property type="term" value="F:histone H3K4me/H3K4me2/H3K4me3 demethylase activity"/>
    <property type="evidence" value="ECO:0007669"/>
    <property type="project" value="TreeGrafter"/>
</dbReference>
<feature type="compositionally biased region" description="Basic and acidic residues" evidence="13">
    <location>
        <begin position="1116"/>
        <end position="1131"/>
    </location>
</feature>
<evidence type="ECO:0000256" key="5">
    <source>
        <dbReference type="ARBA" id="ARBA00022853"/>
    </source>
</evidence>
<dbReference type="PANTHER" id="PTHR10694">
    <property type="entry name" value="LYSINE-SPECIFIC DEMETHYLASE"/>
    <property type="match status" value="1"/>
</dbReference>
<sequence>MASAQGELVPPWLKSLPLAPEFHPTAAEFADPVAYLLRIEPAAAPFGVCKVVPPLPPPPKRTTLGNLSRSFAALHPEDLSPTFPTRHQQLGLCPRRPRPALKPVWHSSRRYTLPQFEAEAGAARKMLLARHGVPASRQLSTLDVEALFWRACADQPVVVEYASDMPGSGFAVPSGARPAQLPAANVGETAWNMRDVARSHASLLRFMPEDVPGVTSPMLYVAMMFSWFAWHVEDHELHSLNYLHSGAPKTWYGVPRDAALAFEDVVCVHGYGGEVNPLETFAMLGDKTTVMSPELLVRSGIPCCRLVQNAGEFVVTFPGSYHCGFSHAFEEVLYVAGFNYAEASNIATPEWLRVAKEAAVRRASINRPPMVSHYQLLYELALSMCLRDPSSGTMEPRSSRLKEKKKGEGEQLVKQMFVQNVVEDNKLLNHFLDDGSSCIILPTSRNDGSTCMHDCVNMSGSSDANNAESHKGDINSADGLLDQGLLSCVTCGIISFSCVAVIKPRERAAKWLMSADSNLINKQFAGSGESHLIDALRSATTSNGISRYNFEINGDMPLNRNSSLDLLASAYGDPSDSDEDVLNKKNQVPVVCNELMSHTVESQPNTSRNGGCDGINMSSSKERQQGPSSQRSQCYGKTNNGPKGVRTRNKYQLKMMLSEGFQAKDIYSEIQKKVPCEPSSSNKTSMEPLCGTNSQASRNSATICMDGNRSTATMVDNIAASIVKPDKDSSRMHVFCLEHAIEVEKQLQTIGGAHIFLLCRPEYPKIESEAKLLAEEMQVEYDWKDILFNEASVEDRKKIQEVVQDEDTIPTNSDWAVKLGINLYYSANLANSPLYNKQLPYNRVIYKAFGCSSPNNSPIKLKTYTRRQGRAKKIVLAGRWCGKVWMSNQVHPSLANRIKSHQPETIDQICPHQKSNAEHAENSSREATPTRKSSSRAIEEKPSKREKEPLEKAITKKPKLTEENNSRALEGAAEASNGGTVVEKTSKIQKEHVEKPNTKKPKHIEEDKSNALKAASSPSPSRVVIRSSSRIANRKNMLKSKMEEEDNGPGSRPKAKVEESDDPASRSRARPLRQKTNVGVKKQTKKTRAEKQKASSQLEEFSATKQQPSSGKQKTNKVERKQQMKKTREGKGTPPSSPKHGEEYACDIEGCSMSFSTKLELSLHKRDICPVKGCGRKFFSHKYLLQHRKVHTDDRPLKCSWKGCDMAFKWPWARTEHMRVHTGDRPYVCHEPGCGTTFRFVSDFSRHKRRTGHAAKKGKQRSEANQQ</sequence>
<dbReference type="SUPFAM" id="SSF51197">
    <property type="entry name" value="Clavaminate synthase-like"/>
    <property type="match status" value="1"/>
</dbReference>
<feature type="compositionally biased region" description="Polar residues" evidence="13">
    <location>
        <begin position="599"/>
        <end position="609"/>
    </location>
</feature>
<dbReference type="SUPFAM" id="SSF57667">
    <property type="entry name" value="beta-beta-alpha zinc fingers"/>
    <property type="match status" value="2"/>
</dbReference>
<gene>
    <name evidence="17" type="ORF">HU200_011252</name>
</gene>
<evidence type="ECO:0000259" key="15">
    <source>
        <dbReference type="PROSITE" id="PS51183"/>
    </source>
</evidence>
<keyword evidence="10" id="KW-0804">Transcription</keyword>
<feature type="domain" description="C2H2-type" evidence="14">
    <location>
        <begin position="1167"/>
        <end position="1196"/>
    </location>
</feature>
<keyword evidence="5" id="KW-0156">Chromatin regulator</keyword>
<dbReference type="Gene3D" id="3.30.160.60">
    <property type="entry name" value="Classic Zinc Finger"/>
    <property type="match status" value="2"/>
</dbReference>
<dbReference type="PROSITE" id="PS51184">
    <property type="entry name" value="JMJC"/>
    <property type="match status" value="1"/>
</dbReference>
<dbReference type="PANTHER" id="PTHR10694:SF38">
    <property type="entry name" value="LYSINE-SPECIFIC DEMETHYLASE REF6"/>
    <property type="match status" value="1"/>
</dbReference>
<name>A0A835FHL6_9POAL</name>
<dbReference type="Gene3D" id="2.60.120.650">
    <property type="entry name" value="Cupin"/>
    <property type="match status" value="1"/>
</dbReference>
<evidence type="ECO:0000256" key="11">
    <source>
        <dbReference type="ARBA" id="ARBA00023242"/>
    </source>
</evidence>
<dbReference type="PROSITE" id="PS50157">
    <property type="entry name" value="ZINC_FINGER_C2H2_2"/>
    <property type="match status" value="3"/>
</dbReference>
<dbReference type="InterPro" id="IPR003349">
    <property type="entry name" value="JmjN"/>
</dbReference>
<dbReference type="InterPro" id="IPR003347">
    <property type="entry name" value="JmjC_dom"/>
</dbReference>
<feature type="domain" description="C2H2-type" evidence="14">
    <location>
        <begin position="1227"/>
        <end position="1258"/>
    </location>
</feature>
<dbReference type="InterPro" id="IPR036236">
    <property type="entry name" value="Znf_C2H2_sf"/>
</dbReference>
<feature type="compositionally biased region" description="Basic and acidic residues" evidence="13">
    <location>
        <begin position="984"/>
        <end position="1010"/>
    </location>
</feature>
<evidence type="ECO:0000256" key="9">
    <source>
        <dbReference type="ARBA" id="ARBA00023015"/>
    </source>
</evidence>
<feature type="region of interest" description="Disordered" evidence="13">
    <location>
        <begin position="599"/>
        <end position="647"/>
    </location>
</feature>
<dbReference type="Pfam" id="PF02375">
    <property type="entry name" value="JmjN"/>
    <property type="match status" value="1"/>
</dbReference>
<keyword evidence="4" id="KW-0862">Zinc</keyword>
<proteinExistence type="predicted"/>
<evidence type="ECO:0000256" key="2">
    <source>
        <dbReference type="ARBA" id="ARBA00022737"/>
    </source>
</evidence>
<comment type="caution">
    <text evidence="17">The sequence shown here is derived from an EMBL/GenBank/DDBJ whole genome shotgun (WGS) entry which is preliminary data.</text>
</comment>
<keyword evidence="7" id="KW-0560">Oxidoreductase</keyword>
<evidence type="ECO:0008006" key="19">
    <source>
        <dbReference type="Google" id="ProtNLM"/>
    </source>
</evidence>
<evidence type="ECO:0000313" key="18">
    <source>
        <dbReference type="Proteomes" id="UP000636709"/>
    </source>
</evidence>
<feature type="region of interest" description="Disordered" evidence="13">
    <location>
        <begin position="915"/>
        <end position="1141"/>
    </location>
</feature>
<accession>A0A835FHL6</accession>
<feature type="compositionally biased region" description="Polar residues" evidence="13">
    <location>
        <begin position="1094"/>
        <end position="1113"/>
    </location>
</feature>
<evidence type="ECO:0000256" key="8">
    <source>
        <dbReference type="ARBA" id="ARBA00023004"/>
    </source>
</evidence>
<keyword evidence="3 12" id="KW-0863">Zinc-finger</keyword>
<evidence type="ECO:0000256" key="1">
    <source>
        <dbReference type="ARBA" id="ARBA00022723"/>
    </source>
</evidence>
<evidence type="ECO:0000313" key="17">
    <source>
        <dbReference type="EMBL" id="KAF8755783.1"/>
    </source>
</evidence>
<evidence type="ECO:0000256" key="3">
    <source>
        <dbReference type="ARBA" id="ARBA00022771"/>
    </source>
</evidence>
<dbReference type="Proteomes" id="UP000636709">
    <property type="component" value="Unassembled WGS sequence"/>
</dbReference>
<keyword evidence="2" id="KW-0677">Repeat</keyword>
<dbReference type="PROSITE" id="PS51183">
    <property type="entry name" value="JMJN"/>
    <property type="match status" value="1"/>
</dbReference>
<dbReference type="SMART" id="SM00355">
    <property type="entry name" value="ZnF_C2H2"/>
    <property type="match status" value="4"/>
</dbReference>
<dbReference type="GO" id="GO:0005634">
    <property type="term" value="C:nucleus"/>
    <property type="evidence" value="ECO:0007669"/>
    <property type="project" value="TreeGrafter"/>
</dbReference>
<evidence type="ECO:0000256" key="4">
    <source>
        <dbReference type="ARBA" id="ARBA00022833"/>
    </source>
</evidence>
<feature type="compositionally biased region" description="Low complexity" evidence="13">
    <location>
        <begin position="1014"/>
        <end position="1031"/>
    </location>
</feature>
<keyword evidence="1" id="KW-0479">Metal-binding</keyword>
<keyword evidence="9" id="KW-0805">Transcription regulation</keyword>
<evidence type="ECO:0000259" key="14">
    <source>
        <dbReference type="PROSITE" id="PS50157"/>
    </source>
</evidence>
<dbReference type="PROSITE" id="PS00028">
    <property type="entry name" value="ZINC_FINGER_C2H2_1"/>
    <property type="match status" value="3"/>
</dbReference>
<feature type="compositionally biased region" description="Polar residues" evidence="13">
    <location>
        <begin position="625"/>
        <end position="641"/>
    </location>
</feature>
<keyword evidence="18" id="KW-1185">Reference proteome</keyword>
<dbReference type="GO" id="GO:0000785">
    <property type="term" value="C:chromatin"/>
    <property type="evidence" value="ECO:0007669"/>
    <property type="project" value="TreeGrafter"/>
</dbReference>
<dbReference type="GO" id="GO:0040029">
    <property type="term" value="P:epigenetic regulation of gene expression"/>
    <property type="evidence" value="ECO:0007669"/>
    <property type="project" value="UniProtKB-ARBA"/>
</dbReference>
<feature type="domain" description="JmjN" evidence="15">
    <location>
        <begin position="19"/>
        <end position="60"/>
    </location>
</feature>
<dbReference type="SMART" id="SM00558">
    <property type="entry name" value="JmjC"/>
    <property type="match status" value="1"/>
</dbReference>
<evidence type="ECO:0000256" key="10">
    <source>
        <dbReference type="ARBA" id="ARBA00023163"/>
    </source>
</evidence>
<dbReference type="EMBL" id="JACEFO010000825">
    <property type="protein sequence ID" value="KAF8755783.1"/>
    <property type="molecule type" value="Genomic_DNA"/>
</dbReference>
<organism evidence="17 18">
    <name type="scientific">Digitaria exilis</name>
    <dbReference type="NCBI Taxonomy" id="1010633"/>
    <lineage>
        <taxon>Eukaryota</taxon>
        <taxon>Viridiplantae</taxon>
        <taxon>Streptophyta</taxon>
        <taxon>Embryophyta</taxon>
        <taxon>Tracheophyta</taxon>
        <taxon>Spermatophyta</taxon>
        <taxon>Magnoliopsida</taxon>
        <taxon>Liliopsida</taxon>
        <taxon>Poales</taxon>
        <taxon>Poaceae</taxon>
        <taxon>PACMAD clade</taxon>
        <taxon>Panicoideae</taxon>
        <taxon>Panicodae</taxon>
        <taxon>Paniceae</taxon>
        <taxon>Anthephorinae</taxon>
        <taxon>Digitaria</taxon>
    </lineage>
</organism>
<dbReference type="SMART" id="SM00545">
    <property type="entry name" value="JmjN"/>
    <property type="match status" value="1"/>
</dbReference>
<keyword evidence="11" id="KW-0539">Nucleus</keyword>
<evidence type="ECO:0000256" key="6">
    <source>
        <dbReference type="ARBA" id="ARBA00022964"/>
    </source>
</evidence>
<dbReference type="InterPro" id="IPR013087">
    <property type="entry name" value="Znf_C2H2_type"/>
</dbReference>
<protein>
    <recommendedName>
        <fullName evidence="19">Lysine-specific demethylase REF6</fullName>
    </recommendedName>
</protein>
<feature type="domain" description="C2H2-type" evidence="14">
    <location>
        <begin position="1197"/>
        <end position="1226"/>
    </location>
</feature>
<evidence type="ECO:0000256" key="7">
    <source>
        <dbReference type="ARBA" id="ARBA00023002"/>
    </source>
</evidence>